<gene>
    <name evidence="3" type="ORF">CHYS00102_LOCUS19521</name>
</gene>
<evidence type="ECO:0008006" key="4">
    <source>
        <dbReference type="Google" id="ProtNLM"/>
    </source>
</evidence>
<keyword evidence="2" id="KW-0472">Membrane</keyword>
<dbReference type="AlphaFoldDB" id="A0A7S1BPV8"/>
<feature type="compositionally biased region" description="Polar residues" evidence="1">
    <location>
        <begin position="91"/>
        <end position="100"/>
    </location>
</feature>
<organism evidence="3">
    <name type="scientific">Corethron hystrix</name>
    <dbReference type="NCBI Taxonomy" id="216773"/>
    <lineage>
        <taxon>Eukaryota</taxon>
        <taxon>Sar</taxon>
        <taxon>Stramenopiles</taxon>
        <taxon>Ochrophyta</taxon>
        <taxon>Bacillariophyta</taxon>
        <taxon>Coscinodiscophyceae</taxon>
        <taxon>Corethrophycidae</taxon>
        <taxon>Corethrales</taxon>
        <taxon>Corethraceae</taxon>
        <taxon>Corethron</taxon>
    </lineage>
</organism>
<accession>A0A7S1BPV8</accession>
<evidence type="ECO:0000256" key="1">
    <source>
        <dbReference type="SAM" id="MobiDB-lite"/>
    </source>
</evidence>
<dbReference type="Pfam" id="PF13704">
    <property type="entry name" value="Glyco_tranf_2_4"/>
    <property type="match status" value="1"/>
</dbReference>
<protein>
    <recommendedName>
        <fullName evidence="4">Glycosyltransferase family 92 protein</fullName>
    </recommendedName>
</protein>
<reference evidence="3" key="1">
    <citation type="submission" date="2021-01" db="EMBL/GenBank/DDBJ databases">
        <authorList>
            <person name="Corre E."/>
            <person name="Pelletier E."/>
            <person name="Niang G."/>
            <person name="Scheremetjew M."/>
            <person name="Finn R."/>
            <person name="Kale V."/>
            <person name="Holt S."/>
            <person name="Cochrane G."/>
            <person name="Meng A."/>
            <person name="Brown T."/>
            <person name="Cohen L."/>
        </authorList>
    </citation>
    <scope>NUCLEOTIDE SEQUENCE</scope>
    <source>
        <strain evidence="3">308</strain>
    </source>
</reference>
<evidence type="ECO:0000256" key="2">
    <source>
        <dbReference type="SAM" id="Phobius"/>
    </source>
</evidence>
<keyword evidence="2" id="KW-0812">Transmembrane</keyword>
<evidence type="ECO:0000313" key="3">
    <source>
        <dbReference type="EMBL" id="CAD8892315.1"/>
    </source>
</evidence>
<feature type="transmembrane region" description="Helical" evidence="2">
    <location>
        <begin position="12"/>
        <end position="34"/>
    </location>
</feature>
<keyword evidence="2" id="KW-1133">Transmembrane helix</keyword>
<dbReference type="EMBL" id="HBFR01027038">
    <property type="protein sequence ID" value="CAD8892315.1"/>
    <property type="molecule type" value="Transcribed_RNA"/>
</dbReference>
<sequence length="545" mass="62681">MKKQQDQQKKKVLLRNVTGLLIFLVPLSLQQLYYHNSIHSLYSSLYIENTLDYLEASQHQLFDVATTNFSRLRVGDKSYSTIDLNEDKQDGTNSNASRNNRAYEKESGKKLIEEETINNAVVDGIVEKPLERQFHKISNSSINEENDSEINLINTSDSKNITEGGISGCLLIKDDNDRLAEWIAYHVTSLPMRYLIVAVDPDARQSPMDILDRYVSAGIINVELWDDSNYCKWCINGSVSLDTHEIRQKEFIGACSKRHRELGRTWTIMIDTDEFLVWNRIPEDPKKWTEDKRKGSLRDRRMPFNEYNEATPRICSNDTHIEYRAAIRTPRNAIPPTGSNVSLSEFIHMHKDENPFNSPCVNLPRLYFGSIESAPEKIAELVPEEVDAMKFSTLRFRNHAIKGAMTWNRYSKALVDVSRVTISRVRNPHCPFSDCAHPFPCHHDALFRVQHYLGSYESYASRRNYVLRSKEKFDNEKYQDRGADDDIRPWVNQFFDNYGAKQSIQLLEGVGVVESPPNILATQAEAQSLKLAEAQKRTHVSLARP</sequence>
<name>A0A7S1BPV8_9STRA</name>
<proteinExistence type="predicted"/>
<feature type="region of interest" description="Disordered" evidence="1">
    <location>
        <begin position="83"/>
        <end position="105"/>
    </location>
</feature>